<reference evidence="2" key="8">
    <citation type="submission" date="2021-10" db="EMBL/GenBank/DDBJ databases">
        <title>Collection of gut derived symbiotic bacterial strains cultured from healthy donors.</title>
        <authorList>
            <person name="Lin H."/>
            <person name="Littmann E."/>
            <person name="Claire K."/>
            <person name="Pamer E."/>
        </authorList>
    </citation>
    <scope>NUCLEOTIDE SEQUENCE</scope>
    <source>
        <strain evidence="2">MSK.22.92</strain>
    </source>
</reference>
<organism evidence="6 8">
    <name type="scientific">Agathobacter rectalis</name>
    <dbReference type="NCBI Taxonomy" id="39491"/>
    <lineage>
        <taxon>Bacteria</taxon>
        <taxon>Bacillati</taxon>
        <taxon>Bacillota</taxon>
        <taxon>Clostridia</taxon>
        <taxon>Lachnospirales</taxon>
        <taxon>Lachnospiraceae</taxon>
        <taxon>Agathobacter</taxon>
    </lineage>
</organism>
<dbReference type="AlphaFoldDB" id="A0A396FCF4"/>
<evidence type="ECO:0008006" key="11">
    <source>
        <dbReference type="Google" id="ProtNLM"/>
    </source>
</evidence>
<reference evidence="3" key="9">
    <citation type="submission" date="2023-01" db="EMBL/GenBank/DDBJ databases">
        <title>Human gut microbiome strain richness.</title>
        <authorList>
            <person name="Chen-Liaw A."/>
        </authorList>
    </citation>
    <scope>NUCLEOTIDE SEQUENCE</scope>
    <source>
        <strain evidence="3">1001283st1_D2_1001283B150209_150212</strain>
    </source>
</reference>
<evidence type="ECO:0000313" key="8">
    <source>
        <dbReference type="Proteomes" id="UP000266698"/>
    </source>
</evidence>
<dbReference type="Proteomes" id="UP001197741">
    <property type="component" value="Unassembled WGS sequence"/>
</dbReference>
<accession>A0A396FCF4</accession>
<dbReference type="EMBL" id="JAAILW010000043">
    <property type="protein sequence ID" value="NSC28475.1"/>
    <property type="molecule type" value="Genomic_DNA"/>
</dbReference>
<dbReference type="GeneID" id="86987737"/>
<evidence type="ECO:0000313" key="7">
    <source>
        <dbReference type="EMBL" id="TYL56386.1"/>
    </source>
</evidence>
<dbReference type="EMBL" id="JAQLYE010000019">
    <property type="protein sequence ID" value="MDB8018519.1"/>
    <property type="molecule type" value="Genomic_DNA"/>
</dbReference>
<dbReference type="RefSeq" id="WP_012741744.1">
    <property type="nucleotide sequence ID" value="NZ_CP092643.1"/>
</dbReference>
<dbReference type="Proteomes" id="UP000479563">
    <property type="component" value="Unassembled WGS sequence"/>
</dbReference>
<reference evidence="6 8" key="1">
    <citation type="submission" date="2018-08" db="EMBL/GenBank/DDBJ databases">
        <title>A genome reference for cultivated species of the human gut microbiota.</title>
        <authorList>
            <person name="Zou Y."/>
            <person name="Xue W."/>
            <person name="Luo G."/>
        </authorList>
    </citation>
    <scope>NUCLEOTIDE SEQUENCE [LARGE SCALE GENOMIC DNA]</scope>
    <source>
        <strain evidence="6 8">AF36-2BH</strain>
    </source>
</reference>
<reference evidence="7 9" key="3">
    <citation type="submission" date="2019-08" db="EMBL/GenBank/DDBJ databases">
        <authorList>
            <person name="Duncan S."/>
            <person name="Walker A."/>
        </authorList>
    </citation>
    <scope>NUCLEOTIDE SEQUENCE [LARGE SCALE GENOMIC DNA]</scope>
    <source>
        <strain evidence="7 9">L2-21</strain>
    </source>
</reference>
<evidence type="ECO:0000313" key="4">
    <source>
        <dbReference type="EMBL" id="MSC60974.1"/>
    </source>
</evidence>
<dbReference type="Proteomes" id="UP001193670">
    <property type="component" value="Unassembled WGS sequence"/>
</dbReference>
<dbReference type="Pfam" id="PF20212">
    <property type="entry name" value="DUF6572"/>
    <property type="match status" value="1"/>
</dbReference>
<evidence type="ECO:0000313" key="2">
    <source>
        <dbReference type="EMBL" id="MCC2746014.1"/>
    </source>
</evidence>
<dbReference type="Proteomes" id="UP000324325">
    <property type="component" value="Unassembled WGS sequence"/>
</dbReference>
<evidence type="ECO:0000313" key="10">
    <source>
        <dbReference type="Proteomes" id="UP000479563"/>
    </source>
</evidence>
<reference evidence="5" key="6">
    <citation type="submission" date="2020-02" db="EMBL/GenBank/DDBJ databases">
        <authorList>
            <person name="Littmann E."/>
            <person name="Sorbara M."/>
        </authorList>
    </citation>
    <scope>NUCLEOTIDE SEQUENCE</scope>
    <source>
        <strain evidence="5">MSK.17.79</strain>
    </source>
</reference>
<comment type="caution">
    <text evidence="6">The sequence shown here is derived from an EMBL/GenBank/DDBJ whole genome shotgun (WGS) entry which is preliminary data.</text>
</comment>
<evidence type="ECO:0000313" key="1">
    <source>
        <dbReference type="EMBL" id="MCB6959978.1"/>
    </source>
</evidence>
<proteinExistence type="predicted"/>
<dbReference type="Proteomes" id="UP001197847">
    <property type="component" value="Unassembled WGS sequence"/>
</dbReference>
<evidence type="ECO:0000313" key="9">
    <source>
        <dbReference type="Proteomes" id="UP000324325"/>
    </source>
</evidence>
<gene>
    <name evidence="6" type="ORF">DW001_13655</name>
    <name evidence="7" type="ORF">FYL37_12685</name>
    <name evidence="5" type="ORF">G4319_14305</name>
    <name evidence="4" type="ORF">GKE07_12355</name>
    <name evidence="1" type="ORF">LIZ82_03555</name>
    <name evidence="2" type="ORF">LK487_03010</name>
    <name evidence="3" type="ORF">PNE45_10795</name>
</gene>
<evidence type="ECO:0000313" key="5">
    <source>
        <dbReference type="EMBL" id="NSC28475.1"/>
    </source>
</evidence>
<dbReference type="Proteomes" id="UP000266698">
    <property type="component" value="Unassembled WGS sequence"/>
</dbReference>
<dbReference type="EMBL" id="VSTG01000020">
    <property type="protein sequence ID" value="TYL56386.1"/>
    <property type="molecule type" value="Genomic_DNA"/>
</dbReference>
<dbReference type="InterPro" id="IPR046702">
    <property type="entry name" value="DUF6572"/>
</dbReference>
<protein>
    <recommendedName>
        <fullName evidence="11">Branched-chain amino acid ABC transporter substrate-binding protein</fullName>
    </recommendedName>
</protein>
<reference evidence="5" key="5">
    <citation type="journal article" date="2020" name="Cell Host Microbe">
        <title>Functional and Genomic Variation between Human-Derived Isolates of Lachnospiraceae Reveals Inter- and Intra-Species Diversity.</title>
        <authorList>
            <person name="Sorbara M.T."/>
            <person name="Littmann E.R."/>
            <person name="Fontana E."/>
            <person name="Moody T.U."/>
            <person name="Kohout C.E."/>
            <person name="Gjonbalaj M."/>
            <person name="Eaton V."/>
            <person name="Seok R."/>
            <person name="Leiner I.M."/>
            <person name="Pamer E.G."/>
        </authorList>
    </citation>
    <scope>NUCLEOTIDE SEQUENCE</scope>
    <source>
        <strain evidence="5">MSK.17.79</strain>
    </source>
</reference>
<reference evidence="7 9" key="4">
    <citation type="submission" date="2019-09" db="EMBL/GenBank/DDBJ databases">
        <title>Strain-level analysis of Eubacterium rectale using genomes from metagenomes.</title>
        <authorList>
            <person name="Karcher N."/>
            <person name="Segata N."/>
        </authorList>
    </citation>
    <scope>NUCLEOTIDE SEQUENCE [LARGE SCALE GENOMIC DNA]</scope>
    <source>
        <strain evidence="7 9">L2-21</strain>
    </source>
</reference>
<dbReference type="EMBL" id="JAJCJQ010000003">
    <property type="protein sequence ID" value="MCB6959978.1"/>
    <property type="molecule type" value="Genomic_DNA"/>
</dbReference>
<dbReference type="EMBL" id="WKQP01000021">
    <property type="protein sequence ID" value="MSC60974.1"/>
    <property type="molecule type" value="Genomic_DNA"/>
</dbReference>
<dbReference type="Proteomes" id="UP001212823">
    <property type="component" value="Unassembled WGS sequence"/>
</dbReference>
<reference evidence="1" key="7">
    <citation type="submission" date="2021-10" db="EMBL/GenBank/DDBJ databases">
        <title>Collection of gut derived symbiotic bacterial strains cultured from healthy donors.</title>
        <authorList>
            <person name="Lin H."/>
            <person name="Littmann E."/>
            <person name="Kohout C."/>
            <person name="Pamer E.G."/>
        </authorList>
    </citation>
    <scope>NUCLEOTIDE SEQUENCE</scope>
    <source>
        <strain evidence="1">DFI.7.28A</strain>
    </source>
</reference>
<dbReference type="EMBL" id="QRPB01000020">
    <property type="protein sequence ID" value="RHL76471.1"/>
    <property type="molecule type" value="Genomic_DNA"/>
</dbReference>
<evidence type="ECO:0000313" key="3">
    <source>
        <dbReference type="EMBL" id="MDB8018519.1"/>
    </source>
</evidence>
<dbReference type="EMBL" id="JAJFBX010000002">
    <property type="protein sequence ID" value="MCC2746014.1"/>
    <property type="molecule type" value="Genomic_DNA"/>
</dbReference>
<sequence length="114" mass="13173">MSIVDNKTVDGIALTDDNNGIILLIADHMDWRDEYQHLVMLQEKINVYITFLEQKQYEDIYKGENITYGIIEIHFLYNLTANAEKFLQSVQNQVAELGVKIQYCVSQEGADEAR</sequence>
<reference evidence="4 10" key="2">
    <citation type="journal article" date="2019" name="Nat. Med.">
        <title>A library of human gut bacterial isolates paired with longitudinal multiomics data enables mechanistic microbiome research.</title>
        <authorList>
            <person name="Poyet M."/>
            <person name="Groussin M."/>
            <person name="Gibbons S.M."/>
            <person name="Avila-Pacheco J."/>
            <person name="Jiang X."/>
            <person name="Kearney S.M."/>
            <person name="Perrotta A.R."/>
            <person name="Berdy B."/>
            <person name="Zhao S."/>
            <person name="Lieberman T.D."/>
            <person name="Swanson P.K."/>
            <person name="Smith M."/>
            <person name="Roesemann S."/>
            <person name="Alexander J.E."/>
            <person name="Rich S.A."/>
            <person name="Livny J."/>
            <person name="Vlamakis H."/>
            <person name="Clish C."/>
            <person name="Bullock K."/>
            <person name="Deik A."/>
            <person name="Scott J."/>
            <person name="Pierce K.A."/>
            <person name="Xavier R.J."/>
            <person name="Alm E.J."/>
        </authorList>
    </citation>
    <scope>NUCLEOTIDE SEQUENCE [LARGE SCALE GENOMIC DNA]</scope>
    <source>
        <strain evidence="4 10">BIOML-A11</strain>
    </source>
</reference>
<dbReference type="OMA" id="INIMCKY"/>
<evidence type="ECO:0000313" key="6">
    <source>
        <dbReference type="EMBL" id="RHL76471.1"/>
    </source>
</evidence>
<name>A0A396FCF4_9FIRM</name>